<keyword evidence="4 11" id="KW-0808">Transferase</keyword>
<evidence type="ECO:0000256" key="1">
    <source>
        <dbReference type="ARBA" id="ARBA00009776"/>
    </source>
</evidence>
<keyword evidence="8 11" id="KW-0067">ATP-binding</keyword>
<evidence type="ECO:0000256" key="7">
    <source>
        <dbReference type="ARBA" id="ARBA00022777"/>
    </source>
</evidence>
<evidence type="ECO:0000256" key="5">
    <source>
        <dbReference type="ARBA" id="ARBA00022727"/>
    </source>
</evidence>
<dbReference type="CDD" id="cd01672">
    <property type="entry name" value="TMPK"/>
    <property type="match status" value="1"/>
</dbReference>
<dbReference type="RefSeq" id="WP_077348385.1">
    <property type="nucleotide sequence ID" value="NZ_CP019607.1"/>
</dbReference>
<keyword evidence="14" id="KW-1185">Reference proteome</keyword>
<evidence type="ECO:0000259" key="12">
    <source>
        <dbReference type="Pfam" id="PF02223"/>
    </source>
</evidence>
<keyword evidence="6 11" id="KW-0547">Nucleotide-binding</keyword>
<organism evidence="13 14">
    <name type="scientific">Tessaracoccus flavescens</name>
    <dbReference type="NCBI Taxonomy" id="399497"/>
    <lineage>
        <taxon>Bacteria</taxon>
        <taxon>Bacillati</taxon>
        <taxon>Actinomycetota</taxon>
        <taxon>Actinomycetes</taxon>
        <taxon>Propionibacteriales</taxon>
        <taxon>Propionibacteriaceae</taxon>
        <taxon>Tessaracoccus</taxon>
    </lineage>
</organism>
<sequence length="204" mass="22417">MSGLFVVFEGGDSVGKTTQVDLLSRWLDERGLAHVRTRQPGGTEVGTELRRLVLDPAYGDVSPRAEALMYAADKAQHVHELIAPALERGEIVISDRYVLSMIAYQGAGRELAMDDIAHFGWWAVGGLRPDLTILLDADPGDAVARIAEKDRLEQAGIDLHHRARAFFLDQAAADPDHFLVINARGTREDISSQIRQRVESLLPG</sequence>
<keyword evidence="7 11" id="KW-0418">Kinase</keyword>
<name>A0A1Q2CW13_9ACTN</name>
<keyword evidence="5 11" id="KW-0545">Nucleotide biosynthesis</keyword>
<dbReference type="GO" id="GO:0004798">
    <property type="term" value="F:dTMP kinase activity"/>
    <property type="evidence" value="ECO:0007669"/>
    <property type="project" value="UniProtKB-UniRule"/>
</dbReference>
<dbReference type="STRING" id="399497.BW733_04860"/>
<dbReference type="PANTHER" id="PTHR10344:SF4">
    <property type="entry name" value="UMP-CMP KINASE 2, MITOCHONDRIAL"/>
    <property type="match status" value="1"/>
</dbReference>
<dbReference type="GO" id="GO:0006235">
    <property type="term" value="P:dTTP biosynthetic process"/>
    <property type="evidence" value="ECO:0007669"/>
    <property type="project" value="UniProtKB-UniRule"/>
</dbReference>
<evidence type="ECO:0000256" key="6">
    <source>
        <dbReference type="ARBA" id="ARBA00022741"/>
    </source>
</evidence>
<dbReference type="NCBIfam" id="TIGR00041">
    <property type="entry name" value="DTMP_kinase"/>
    <property type="match status" value="1"/>
</dbReference>
<dbReference type="EMBL" id="CP019607">
    <property type="protein sequence ID" value="AQP50264.1"/>
    <property type="molecule type" value="Genomic_DNA"/>
</dbReference>
<dbReference type="KEGG" id="tfa:BW733_04860"/>
<dbReference type="Proteomes" id="UP000188235">
    <property type="component" value="Chromosome"/>
</dbReference>
<evidence type="ECO:0000313" key="14">
    <source>
        <dbReference type="Proteomes" id="UP000188235"/>
    </source>
</evidence>
<feature type="domain" description="Thymidylate kinase-like" evidence="12">
    <location>
        <begin position="8"/>
        <end position="194"/>
    </location>
</feature>
<dbReference type="Pfam" id="PF02223">
    <property type="entry name" value="Thymidylate_kin"/>
    <property type="match status" value="1"/>
</dbReference>
<comment type="similarity">
    <text evidence="1 11">Belongs to the thymidylate kinase family.</text>
</comment>
<comment type="function">
    <text evidence="10 11">Phosphorylation of dTMP to form dTDP in both de novo and salvage pathways of dTTP synthesis.</text>
</comment>
<evidence type="ECO:0000256" key="4">
    <source>
        <dbReference type="ARBA" id="ARBA00022679"/>
    </source>
</evidence>
<dbReference type="PANTHER" id="PTHR10344">
    <property type="entry name" value="THYMIDYLATE KINASE"/>
    <property type="match status" value="1"/>
</dbReference>
<accession>A0A1Q2CW13</accession>
<dbReference type="GO" id="GO:0005524">
    <property type="term" value="F:ATP binding"/>
    <property type="evidence" value="ECO:0007669"/>
    <property type="project" value="UniProtKB-UniRule"/>
</dbReference>
<proteinExistence type="inferred from homology"/>
<dbReference type="AlphaFoldDB" id="A0A1Q2CW13"/>
<dbReference type="Gene3D" id="3.40.50.300">
    <property type="entry name" value="P-loop containing nucleotide triphosphate hydrolases"/>
    <property type="match status" value="1"/>
</dbReference>
<dbReference type="InterPro" id="IPR027417">
    <property type="entry name" value="P-loop_NTPase"/>
</dbReference>
<protein>
    <recommendedName>
        <fullName evidence="3 11">Thymidylate kinase</fullName>
        <ecNumber evidence="2 11">2.7.4.9</ecNumber>
    </recommendedName>
    <alternativeName>
        <fullName evidence="11">dTMP kinase</fullName>
    </alternativeName>
</protein>
<gene>
    <name evidence="11" type="primary">tmk</name>
    <name evidence="13" type="ORF">BW733_04860</name>
</gene>
<evidence type="ECO:0000256" key="10">
    <source>
        <dbReference type="ARBA" id="ARBA00057735"/>
    </source>
</evidence>
<dbReference type="InterPro" id="IPR018094">
    <property type="entry name" value="Thymidylate_kinase"/>
</dbReference>
<dbReference type="GO" id="GO:0006233">
    <property type="term" value="P:dTDP biosynthetic process"/>
    <property type="evidence" value="ECO:0007669"/>
    <property type="project" value="InterPro"/>
</dbReference>
<evidence type="ECO:0000256" key="11">
    <source>
        <dbReference type="HAMAP-Rule" id="MF_00165"/>
    </source>
</evidence>
<dbReference type="GO" id="GO:0005829">
    <property type="term" value="C:cytosol"/>
    <property type="evidence" value="ECO:0007669"/>
    <property type="project" value="TreeGrafter"/>
</dbReference>
<dbReference type="EC" id="2.7.4.9" evidence="2 11"/>
<dbReference type="HAMAP" id="MF_00165">
    <property type="entry name" value="Thymidylate_kinase"/>
    <property type="match status" value="1"/>
</dbReference>
<dbReference type="SUPFAM" id="SSF52540">
    <property type="entry name" value="P-loop containing nucleoside triphosphate hydrolases"/>
    <property type="match status" value="1"/>
</dbReference>
<dbReference type="FunFam" id="3.40.50.300:FF:000225">
    <property type="entry name" value="Thymidylate kinase"/>
    <property type="match status" value="1"/>
</dbReference>
<evidence type="ECO:0000256" key="2">
    <source>
        <dbReference type="ARBA" id="ARBA00012980"/>
    </source>
</evidence>
<evidence type="ECO:0000313" key="13">
    <source>
        <dbReference type="EMBL" id="AQP50264.1"/>
    </source>
</evidence>
<dbReference type="OrthoDB" id="9774907at2"/>
<comment type="caution">
    <text evidence="11">Lacks conserved residue(s) required for the propagation of feature annotation.</text>
</comment>
<evidence type="ECO:0000256" key="8">
    <source>
        <dbReference type="ARBA" id="ARBA00022840"/>
    </source>
</evidence>
<dbReference type="InterPro" id="IPR039430">
    <property type="entry name" value="Thymidylate_kin-like_dom"/>
</dbReference>
<comment type="catalytic activity">
    <reaction evidence="9 11">
        <text>dTMP + ATP = dTDP + ADP</text>
        <dbReference type="Rhea" id="RHEA:13517"/>
        <dbReference type="ChEBI" id="CHEBI:30616"/>
        <dbReference type="ChEBI" id="CHEBI:58369"/>
        <dbReference type="ChEBI" id="CHEBI:63528"/>
        <dbReference type="ChEBI" id="CHEBI:456216"/>
        <dbReference type="EC" id="2.7.4.9"/>
    </reaction>
</comment>
<reference evidence="13 14" key="1">
    <citation type="journal article" date="2008" name="Int. J. Syst. Evol. Microbiol.">
        <title>Tessaracoccus flavescens sp. nov., isolated from marine sediment.</title>
        <authorList>
            <person name="Lee D.W."/>
            <person name="Lee S.D."/>
        </authorList>
    </citation>
    <scope>NUCLEOTIDE SEQUENCE [LARGE SCALE GENOMIC DNA]</scope>
    <source>
        <strain evidence="13 14">SST-39T</strain>
    </source>
</reference>
<evidence type="ECO:0000256" key="3">
    <source>
        <dbReference type="ARBA" id="ARBA00017144"/>
    </source>
</evidence>
<evidence type="ECO:0000256" key="9">
    <source>
        <dbReference type="ARBA" id="ARBA00048743"/>
    </source>
</evidence>
<dbReference type="GO" id="GO:0006227">
    <property type="term" value="P:dUDP biosynthetic process"/>
    <property type="evidence" value="ECO:0007669"/>
    <property type="project" value="TreeGrafter"/>
</dbReference>